<reference evidence="1 2" key="1">
    <citation type="journal article" date="2016" name="Nat. Commun.">
        <title>Thousands of microbial genomes shed light on interconnected biogeochemical processes in an aquifer system.</title>
        <authorList>
            <person name="Anantharaman K."/>
            <person name="Brown C.T."/>
            <person name="Hug L.A."/>
            <person name="Sharon I."/>
            <person name="Castelle C.J."/>
            <person name="Probst A.J."/>
            <person name="Thomas B.C."/>
            <person name="Singh A."/>
            <person name="Wilkins M.J."/>
            <person name="Karaoz U."/>
            <person name="Brodie E.L."/>
            <person name="Williams K.H."/>
            <person name="Hubbard S.S."/>
            <person name="Banfield J.F."/>
        </authorList>
    </citation>
    <scope>NUCLEOTIDE SEQUENCE [LARGE SCALE GENOMIC DNA]</scope>
</reference>
<protein>
    <submittedName>
        <fullName evidence="1">Uncharacterized protein</fullName>
    </submittedName>
</protein>
<evidence type="ECO:0000313" key="2">
    <source>
        <dbReference type="Proteomes" id="UP000178603"/>
    </source>
</evidence>
<dbReference type="Proteomes" id="UP000178603">
    <property type="component" value="Unassembled WGS sequence"/>
</dbReference>
<gene>
    <name evidence="1" type="ORF">A3E44_01885</name>
</gene>
<proteinExistence type="predicted"/>
<dbReference type="AlphaFoldDB" id="A0A1F8AT00"/>
<comment type="caution">
    <text evidence="1">The sequence shown here is derived from an EMBL/GenBank/DDBJ whole genome shotgun (WGS) entry which is preliminary data.</text>
</comment>
<evidence type="ECO:0000313" key="1">
    <source>
        <dbReference type="EMBL" id="OGM54886.1"/>
    </source>
</evidence>
<dbReference type="EMBL" id="MGGW01000009">
    <property type="protein sequence ID" value="OGM54886.1"/>
    <property type="molecule type" value="Genomic_DNA"/>
</dbReference>
<accession>A0A1F8AT00</accession>
<name>A0A1F8AT00_9BACT</name>
<organism evidence="1 2">
    <name type="scientific">Candidatus Woesebacteria bacterium RIFCSPHIGHO2_12_FULL_41_24</name>
    <dbReference type="NCBI Taxonomy" id="1802510"/>
    <lineage>
        <taxon>Bacteria</taxon>
        <taxon>Candidatus Woeseibacteriota</taxon>
    </lineage>
</organism>
<sequence length="307" mass="35104">MTERDKIEFSDLRPTLRDKVATVRLFIGSTVDGLVAFDTNKIAGDMDKDIRHRVAYALIPHIWRNLAGIDRRRFINSPLYELFANSYRLVCFYDDLCDERDGGVPLPTKDELASSEYARQLLCSVVNIVHRQLKTPACERIKFIGNLAHFRRQEYEWLQEFEPGDRDWKTFSFDEVVGYKELTGSLNARIASEVCGLPFSEVPQQKKIFIEESMVNALLLMQIADDVRDWREDVRFGNLNYFTSAAVGTGELGRLLGNTDKLPPRSVAPESMEMCDRVAVGYLQKIPSEYRGLKGVCRVEYAKLTGL</sequence>